<reference evidence="1" key="2">
    <citation type="journal article" date="2023" name="BMC Genomics">
        <title>Pest status, molecular evolution, and epigenetic factors derived from the genome assembly of Frankliniella fusca, a thysanopteran phytovirus vector.</title>
        <authorList>
            <person name="Catto M.A."/>
            <person name="Labadie P.E."/>
            <person name="Jacobson A.L."/>
            <person name="Kennedy G.G."/>
            <person name="Srinivasan R."/>
            <person name="Hunt B.G."/>
        </authorList>
    </citation>
    <scope>NUCLEOTIDE SEQUENCE</scope>
    <source>
        <strain evidence="1">PL_HMW_Pooled</strain>
    </source>
</reference>
<proteinExistence type="predicted"/>
<gene>
    <name evidence="1" type="ORF">KUF71_007919</name>
</gene>
<dbReference type="AlphaFoldDB" id="A0AAE1HC51"/>
<comment type="caution">
    <text evidence="1">The sequence shown here is derived from an EMBL/GenBank/DDBJ whole genome shotgun (WGS) entry which is preliminary data.</text>
</comment>
<name>A0AAE1HC51_9NEOP</name>
<evidence type="ECO:0000313" key="2">
    <source>
        <dbReference type="Proteomes" id="UP001219518"/>
    </source>
</evidence>
<dbReference type="Proteomes" id="UP001219518">
    <property type="component" value="Unassembled WGS sequence"/>
</dbReference>
<sequence length="90" mass="10460">MTIHRTYTSIVRPILDYGLEVYDPKTKKMWQKLEAIQVEAARLTIGAMRSTPKTALLAETGEMPIRLRQKLQIQKAILKWNSITTTYLQR</sequence>
<organism evidence="1 2">
    <name type="scientific">Frankliniella fusca</name>
    <dbReference type="NCBI Taxonomy" id="407009"/>
    <lineage>
        <taxon>Eukaryota</taxon>
        <taxon>Metazoa</taxon>
        <taxon>Ecdysozoa</taxon>
        <taxon>Arthropoda</taxon>
        <taxon>Hexapoda</taxon>
        <taxon>Insecta</taxon>
        <taxon>Pterygota</taxon>
        <taxon>Neoptera</taxon>
        <taxon>Paraneoptera</taxon>
        <taxon>Thysanoptera</taxon>
        <taxon>Terebrantia</taxon>
        <taxon>Thripoidea</taxon>
        <taxon>Thripidae</taxon>
        <taxon>Frankliniella</taxon>
    </lineage>
</organism>
<protein>
    <submittedName>
        <fullName evidence="1">Uncharacterized protein</fullName>
    </submittedName>
</protein>
<dbReference type="EMBL" id="JAHWGI010000960">
    <property type="protein sequence ID" value="KAK3918672.1"/>
    <property type="molecule type" value="Genomic_DNA"/>
</dbReference>
<reference evidence="1" key="1">
    <citation type="submission" date="2021-07" db="EMBL/GenBank/DDBJ databases">
        <authorList>
            <person name="Catto M.A."/>
            <person name="Jacobson A."/>
            <person name="Kennedy G."/>
            <person name="Labadie P."/>
            <person name="Hunt B.G."/>
            <person name="Srinivasan R."/>
        </authorList>
    </citation>
    <scope>NUCLEOTIDE SEQUENCE</scope>
    <source>
        <strain evidence="1">PL_HMW_Pooled</strain>
        <tissue evidence="1">Head</tissue>
    </source>
</reference>
<evidence type="ECO:0000313" key="1">
    <source>
        <dbReference type="EMBL" id="KAK3918672.1"/>
    </source>
</evidence>
<accession>A0AAE1HC51</accession>
<keyword evidence="2" id="KW-1185">Reference proteome</keyword>